<evidence type="ECO:0000313" key="2">
    <source>
        <dbReference type="Proteomes" id="UP000031737"/>
    </source>
</evidence>
<dbReference type="VEuPathDB" id="TriTrypDB:TRSC58_07000"/>
<reference evidence="1 2" key="1">
    <citation type="submission" date="2013-07" db="EMBL/GenBank/DDBJ databases">
        <authorList>
            <person name="Stoco P.H."/>
            <person name="Wagner G."/>
            <person name="Gerber A."/>
            <person name="Zaha A."/>
            <person name="Thompson C."/>
            <person name="Bartholomeu D.C."/>
            <person name="Luckemeyer D.D."/>
            <person name="Bahia D."/>
            <person name="Loreto E."/>
            <person name="Prestes E.B."/>
            <person name="Lima F.M."/>
            <person name="Rodrigues-Luiz G."/>
            <person name="Vallejo G.A."/>
            <person name="Filho J.F."/>
            <person name="Monteiro K.M."/>
            <person name="Tyler K.M."/>
            <person name="de Almeida L.G."/>
            <person name="Ortiz M.F."/>
            <person name="Siervo M.A."/>
            <person name="de Moraes M.H."/>
            <person name="Cunha O.L."/>
            <person name="Mendonca-Neto R."/>
            <person name="Silva R."/>
            <person name="Teixeira S.M."/>
            <person name="Murta S.M."/>
            <person name="Sincero T.C."/>
            <person name="Mendes T.A."/>
            <person name="Urmenyi T.P."/>
            <person name="Silva V.G."/>
            <person name="da Rocha W.D."/>
            <person name="Andersson B."/>
            <person name="Romanha A.J."/>
            <person name="Steindel M."/>
            <person name="de Vasconcelos A.T."/>
            <person name="Grisard E.C."/>
        </authorList>
    </citation>
    <scope>NUCLEOTIDE SEQUENCE [LARGE SCALE GENOMIC DNA]</scope>
    <source>
        <strain evidence="1 2">SC58</strain>
    </source>
</reference>
<dbReference type="Proteomes" id="UP000031737">
    <property type="component" value="Unassembled WGS sequence"/>
</dbReference>
<proteinExistence type="predicted"/>
<accession>A0A061ISG2</accession>
<sequence>MAVIVGSLRMGASIHGSEGSATERPHRLTASTTVDGQRRCLCRSGYDSTSTRTIFQHHVDLSSEKKRAEMEAWADTPLLMYTPPTSSSSSASATVEYAGEQMELHYTLHNVIAQMFHRNRPQWKKYPEKMPLVLERMRKARYPHTPRSFYGVKGALVSPDWFCKALDDVQRVRSPDLGFIDVTERGTKNPPQDRKKH</sequence>
<keyword evidence="2" id="KW-1185">Reference proteome</keyword>
<dbReference type="OrthoDB" id="244886at2759"/>
<protein>
    <submittedName>
        <fullName evidence="1">Uncharacterized protein</fullName>
    </submittedName>
</protein>
<evidence type="ECO:0000313" key="1">
    <source>
        <dbReference type="EMBL" id="ESL05354.1"/>
    </source>
</evidence>
<organism evidence="1 2">
    <name type="scientific">Trypanosoma rangeli SC58</name>
    <dbReference type="NCBI Taxonomy" id="429131"/>
    <lineage>
        <taxon>Eukaryota</taxon>
        <taxon>Discoba</taxon>
        <taxon>Euglenozoa</taxon>
        <taxon>Kinetoplastea</taxon>
        <taxon>Metakinetoplastina</taxon>
        <taxon>Trypanosomatida</taxon>
        <taxon>Trypanosomatidae</taxon>
        <taxon>Trypanosoma</taxon>
        <taxon>Herpetosoma</taxon>
    </lineage>
</organism>
<dbReference type="AlphaFoldDB" id="A0A061ISG2"/>
<comment type="caution">
    <text evidence="1">The sequence shown here is derived from an EMBL/GenBank/DDBJ whole genome shotgun (WGS) entry which is preliminary data.</text>
</comment>
<name>A0A061ISG2_TRYRA</name>
<dbReference type="EMBL" id="AUPL01007000">
    <property type="protein sequence ID" value="ESL05354.1"/>
    <property type="molecule type" value="Genomic_DNA"/>
</dbReference>
<gene>
    <name evidence="1" type="ORF">TRSC58_07000</name>
</gene>